<comment type="caution">
    <text evidence="2">The sequence shown here is derived from an EMBL/GenBank/DDBJ whole genome shotgun (WGS) entry which is preliminary data.</text>
</comment>
<accession>A0AAQ4DNW7</accession>
<gene>
    <name evidence="2" type="ORF">V5799_033237</name>
</gene>
<feature type="compositionally biased region" description="Polar residues" evidence="1">
    <location>
        <begin position="121"/>
        <end position="130"/>
    </location>
</feature>
<evidence type="ECO:0000313" key="2">
    <source>
        <dbReference type="EMBL" id="KAK8764157.1"/>
    </source>
</evidence>
<proteinExistence type="predicted"/>
<name>A0AAQ4DNW7_AMBAM</name>
<dbReference type="EMBL" id="JARKHS020028620">
    <property type="protein sequence ID" value="KAK8764157.1"/>
    <property type="molecule type" value="Genomic_DNA"/>
</dbReference>
<dbReference type="AlphaFoldDB" id="A0AAQ4DNW7"/>
<evidence type="ECO:0000313" key="3">
    <source>
        <dbReference type="Proteomes" id="UP001321473"/>
    </source>
</evidence>
<sequence length="206" mass="21970">MGAQVLTLRRWLGLQALMGRVTFFRSENSKLHLALEKERAKLRTLLDRAAGAPSSPPPEASAAAAALAVGGSSAASVPSAPSSAVIEQASRGHVLILSAPSTDTVPSTSTAPKLFSSNTTVASEVATTKDQLQEQEQSQAQLEPQVEPQHQPQPEQEPEQGSSTPPNPSDCKRIKLRTPTPQEEYKPPEISDVYEPKYSMSSSSLD</sequence>
<keyword evidence="3" id="KW-1185">Reference proteome</keyword>
<protein>
    <submittedName>
        <fullName evidence="2">Uncharacterized protein</fullName>
    </submittedName>
</protein>
<feature type="region of interest" description="Disordered" evidence="1">
    <location>
        <begin position="121"/>
        <end position="206"/>
    </location>
</feature>
<evidence type="ECO:0000256" key="1">
    <source>
        <dbReference type="SAM" id="MobiDB-lite"/>
    </source>
</evidence>
<reference evidence="2 3" key="1">
    <citation type="journal article" date="2023" name="Arcadia Sci">
        <title>De novo assembly of a long-read Amblyomma americanum tick genome.</title>
        <authorList>
            <person name="Chou S."/>
            <person name="Poskanzer K.E."/>
            <person name="Rollins M."/>
            <person name="Thuy-Boun P.S."/>
        </authorList>
    </citation>
    <scope>NUCLEOTIDE SEQUENCE [LARGE SCALE GENOMIC DNA]</scope>
    <source>
        <strain evidence="2">F_SG_1</strain>
        <tissue evidence="2">Salivary glands</tissue>
    </source>
</reference>
<feature type="compositionally biased region" description="Low complexity" evidence="1">
    <location>
        <begin position="134"/>
        <end position="154"/>
    </location>
</feature>
<dbReference type="Proteomes" id="UP001321473">
    <property type="component" value="Unassembled WGS sequence"/>
</dbReference>
<organism evidence="2 3">
    <name type="scientific">Amblyomma americanum</name>
    <name type="common">Lone star tick</name>
    <dbReference type="NCBI Taxonomy" id="6943"/>
    <lineage>
        <taxon>Eukaryota</taxon>
        <taxon>Metazoa</taxon>
        <taxon>Ecdysozoa</taxon>
        <taxon>Arthropoda</taxon>
        <taxon>Chelicerata</taxon>
        <taxon>Arachnida</taxon>
        <taxon>Acari</taxon>
        <taxon>Parasitiformes</taxon>
        <taxon>Ixodida</taxon>
        <taxon>Ixodoidea</taxon>
        <taxon>Ixodidae</taxon>
        <taxon>Amblyomminae</taxon>
        <taxon>Amblyomma</taxon>
    </lineage>
</organism>